<feature type="region of interest" description="Disordered" evidence="1">
    <location>
        <begin position="1"/>
        <end position="45"/>
    </location>
</feature>
<evidence type="ECO:0000259" key="2">
    <source>
        <dbReference type="PROSITE" id="PS50003"/>
    </source>
</evidence>
<dbReference type="Gene3D" id="2.30.29.30">
    <property type="entry name" value="Pleckstrin-homology domain (PH domain)/Phosphotyrosine-binding domain (PTB)"/>
    <property type="match status" value="1"/>
</dbReference>
<protein>
    <recommendedName>
        <fullName evidence="2">PH domain-containing protein</fullName>
    </recommendedName>
</protein>
<evidence type="ECO:0000313" key="3">
    <source>
        <dbReference type="EMBL" id="EPT00934.1"/>
    </source>
</evidence>
<evidence type="ECO:0000256" key="1">
    <source>
        <dbReference type="SAM" id="MobiDB-lite"/>
    </source>
</evidence>
<keyword evidence="4" id="KW-1185">Reference proteome</keyword>
<dbReference type="InterPro" id="IPR011993">
    <property type="entry name" value="PH-like_dom_sf"/>
</dbReference>
<reference evidence="3 4" key="1">
    <citation type="journal article" date="2012" name="Science">
        <title>The Paleozoic origin of enzymatic lignin decomposition reconstructed from 31 fungal genomes.</title>
        <authorList>
            <person name="Floudas D."/>
            <person name="Binder M."/>
            <person name="Riley R."/>
            <person name="Barry K."/>
            <person name="Blanchette R.A."/>
            <person name="Henrissat B."/>
            <person name="Martinez A.T."/>
            <person name="Otillar R."/>
            <person name="Spatafora J.W."/>
            <person name="Yadav J.S."/>
            <person name="Aerts A."/>
            <person name="Benoit I."/>
            <person name="Boyd A."/>
            <person name="Carlson A."/>
            <person name="Copeland A."/>
            <person name="Coutinho P.M."/>
            <person name="de Vries R.P."/>
            <person name="Ferreira P."/>
            <person name="Findley K."/>
            <person name="Foster B."/>
            <person name="Gaskell J."/>
            <person name="Glotzer D."/>
            <person name="Gorecki P."/>
            <person name="Heitman J."/>
            <person name="Hesse C."/>
            <person name="Hori C."/>
            <person name="Igarashi K."/>
            <person name="Jurgens J.A."/>
            <person name="Kallen N."/>
            <person name="Kersten P."/>
            <person name="Kohler A."/>
            <person name="Kuees U."/>
            <person name="Kumar T.K.A."/>
            <person name="Kuo A."/>
            <person name="LaButti K."/>
            <person name="Larrondo L.F."/>
            <person name="Lindquist E."/>
            <person name="Ling A."/>
            <person name="Lombard V."/>
            <person name="Lucas S."/>
            <person name="Lundell T."/>
            <person name="Martin R."/>
            <person name="McLaughlin D.J."/>
            <person name="Morgenstern I."/>
            <person name="Morin E."/>
            <person name="Murat C."/>
            <person name="Nagy L.G."/>
            <person name="Nolan M."/>
            <person name="Ohm R.A."/>
            <person name="Patyshakuliyeva A."/>
            <person name="Rokas A."/>
            <person name="Ruiz-Duenas F.J."/>
            <person name="Sabat G."/>
            <person name="Salamov A."/>
            <person name="Samejima M."/>
            <person name="Schmutz J."/>
            <person name="Slot J.C."/>
            <person name="St John F."/>
            <person name="Stenlid J."/>
            <person name="Sun H."/>
            <person name="Sun S."/>
            <person name="Syed K."/>
            <person name="Tsang A."/>
            <person name="Wiebenga A."/>
            <person name="Young D."/>
            <person name="Pisabarro A."/>
            <person name="Eastwood D.C."/>
            <person name="Martin F."/>
            <person name="Cullen D."/>
            <person name="Grigoriev I.V."/>
            <person name="Hibbett D.S."/>
        </authorList>
    </citation>
    <scope>NUCLEOTIDE SEQUENCE</scope>
    <source>
        <strain evidence="4">FP-58527</strain>
    </source>
</reference>
<dbReference type="PROSITE" id="PS50003">
    <property type="entry name" value="PH_DOMAIN"/>
    <property type="match status" value="1"/>
</dbReference>
<dbReference type="Pfam" id="PF00169">
    <property type="entry name" value="PH"/>
    <property type="match status" value="1"/>
</dbReference>
<feature type="region of interest" description="Disordered" evidence="1">
    <location>
        <begin position="167"/>
        <end position="199"/>
    </location>
</feature>
<sequence>MAPKQRPPTSSRKRKLLPQKPRVVEEYTEIPPPPPPPKDLSPKARKRYIESWQVLYSAFETSELARTPSPDSSSDDGIRGLSPRANLFLTRQFRPSQSNLVDVPEDVDSDAEATSPSSAHSRTRAATGPGGNGVRPKMVYATTPPPAPSRIPMLSYRLPLARGRVDERRIASTPDEREIRRREAQRRKEREEEQARKEEVEHQERLRVAKEEEARRFEQEERARKALLQSQLRYAAEQRKRKEAMEREAEEIRRAALEERRRADRERRIQETQKLQAWRQEQAKRAQELSGKRQEMRRKVLDERRALAARLKAAAKTTGGRHVLLSGWVTVQSEQSGAWKRRYYQLDDQTVYLFKNNEETDQPLEAVKLADVRNVKDWQEGYEELEGIPHSFAMEFGDGRYAWSMYTDSAEDKEYLVAVLSQNMK</sequence>
<feature type="compositionally biased region" description="Pro residues" evidence="1">
    <location>
        <begin position="30"/>
        <end position="39"/>
    </location>
</feature>
<name>S8ECH9_FOMSC</name>
<dbReference type="STRING" id="743788.S8ECH9"/>
<dbReference type="EMBL" id="KE504145">
    <property type="protein sequence ID" value="EPT00934.1"/>
    <property type="molecule type" value="Genomic_DNA"/>
</dbReference>
<dbReference type="HOGENOM" id="CLU_014670_0_0_1"/>
<accession>S8ECH9</accession>
<evidence type="ECO:0000313" key="4">
    <source>
        <dbReference type="Proteomes" id="UP000015241"/>
    </source>
</evidence>
<feature type="region of interest" description="Disordered" evidence="1">
    <location>
        <begin position="60"/>
        <end position="155"/>
    </location>
</feature>
<dbReference type="AlphaFoldDB" id="S8ECH9"/>
<organism evidence="3 4">
    <name type="scientific">Fomitopsis schrenkii</name>
    <name type="common">Brown rot fungus</name>
    <dbReference type="NCBI Taxonomy" id="2126942"/>
    <lineage>
        <taxon>Eukaryota</taxon>
        <taxon>Fungi</taxon>
        <taxon>Dikarya</taxon>
        <taxon>Basidiomycota</taxon>
        <taxon>Agaricomycotina</taxon>
        <taxon>Agaricomycetes</taxon>
        <taxon>Polyporales</taxon>
        <taxon>Fomitopsis</taxon>
    </lineage>
</organism>
<feature type="domain" description="PH" evidence="2">
    <location>
        <begin position="322"/>
        <end position="425"/>
    </location>
</feature>
<dbReference type="SUPFAM" id="SSF50729">
    <property type="entry name" value="PH domain-like"/>
    <property type="match status" value="1"/>
</dbReference>
<dbReference type="OrthoDB" id="2123378at2759"/>
<dbReference type="InParanoid" id="S8ECH9"/>
<dbReference type="InterPro" id="IPR001849">
    <property type="entry name" value="PH_domain"/>
</dbReference>
<dbReference type="eggNOG" id="ENOG502SA0T">
    <property type="taxonomic scope" value="Eukaryota"/>
</dbReference>
<dbReference type="Proteomes" id="UP000015241">
    <property type="component" value="Unassembled WGS sequence"/>
</dbReference>
<dbReference type="SMART" id="SM00233">
    <property type="entry name" value="PH"/>
    <property type="match status" value="1"/>
</dbReference>
<proteinExistence type="predicted"/>
<gene>
    <name evidence="3" type="ORF">FOMPIDRAFT_1060060</name>
</gene>